<evidence type="ECO:0000259" key="19">
    <source>
        <dbReference type="SMART" id="SM00861"/>
    </source>
</evidence>
<feature type="binding site" evidence="14">
    <location>
        <position position="388"/>
    </location>
    <ligand>
        <name>substrate</name>
    </ligand>
</feature>
<evidence type="ECO:0000313" key="22">
    <source>
        <dbReference type="Proteomes" id="UP000029846"/>
    </source>
</evidence>
<feature type="binding site" evidence="14">
    <location>
        <position position="473"/>
    </location>
    <ligand>
        <name>substrate</name>
    </ligand>
</feature>
<dbReference type="AlphaFoldDB" id="A0A099F7J6"/>
<dbReference type="NCBIfam" id="TIGR00232">
    <property type="entry name" value="tktlase_bact"/>
    <property type="match status" value="1"/>
</dbReference>
<dbReference type="SUPFAM" id="SSF52922">
    <property type="entry name" value="TK C-terminal domain-like"/>
    <property type="match status" value="1"/>
</dbReference>
<dbReference type="InterPro" id="IPR033247">
    <property type="entry name" value="Transketolase_fam"/>
</dbReference>
<sequence length="673" mass="72489">MDIAERIKADPAHWRLANAIRALSMDAVQAANSGHPGMPMGMADVATVLFRNHLKFDASSPHWFDRDRFVLSAGHGSMLIYSLLYLTGYEQMTIEQIRNFRQWGSITAGHPEYGHAEGVETTTGPLGQGIATSVGMAIAEEALRAQFGKDLCDHRTWVIAGDGCLMEGISQEAIGLAGMQKLGRLIVLWDHNDITIDGRVSLSDRTDQLKRFEASGWRTLSCDGHDPADIDRALADAASGKDDRPVLVACKTIIGYGAPNKSDSAGVHGSPLGAEEIEAARKALGWTAPAFTIPEDILADWRAIGARGGAARDAWNARVDAAPNRDEFARRISGEVSEKLAPAIAALKEQALTAKPKVATRKASEMVLEVINPELPETLGGSADLTGSNNTRTKDLGIFSPEDRKGRYIHYGIREHGMAAAMNGIWLHGGFRPYGGTFMCFTDYARGAMRLSALMGLPVTYVMTHDSIGLGEDGPTHQPVEHLAICRATPNTLMLRPCDLIETAEAWEIALSSASTPTVMALSRQNLPLLRAEAGENLTAKGAYILRESGKKEPSVILMASGSEVEIAIAARDALEAQGVPTRVVSVPSMELFRDQPETYRKKVLPKGAVRIAIEAGVRQPWDWLLLGERGKAKKAGFIGMTGFGASAPAPTLYKEFGIAPEAVIDEALRLLG</sequence>
<feature type="binding site" evidence="14">
    <location>
        <position position="465"/>
    </location>
    <ligand>
        <name>substrate</name>
    </ligand>
</feature>
<dbReference type="Proteomes" id="UP000182312">
    <property type="component" value="Unassembled WGS sequence"/>
</dbReference>
<reference evidence="21 23" key="3">
    <citation type="submission" date="2016-10" db="EMBL/GenBank/DDBJ databases">
        <authorList>
            <person name="de Groot N.N."/>
        </authorList>
    </citation>
    <scope>NUCLEOTIDE SEQUENCE [LARGE SCALE GENOMIC DNA]</scope>
    <source>
        <strain evidence="21 23">CGMCC 1.6117</strain>
    </source>
</reference>
<dbReference type="Pfam" id="PF02779">
    <property type="entry name" value="Transket_pyr"/>
    <property type="match status" value="1"/>
</dbReference>
<dbReference type="GO" id="GO:0006098">
    <property type="term" value="P:pentose-phosphate shunt"/>
    <property type="evidence" value="ECO:0007669"/>
    <property type="project" value="TreeGrafter"/>
</dbReference>
<evidence type="ECO:0000256" key="18">
    <source>
        <dbReference type="RuleBase" id="RU004996"/>
    </source>
</evidence>
<feature type="binding site" evidence="15">
    <location>
        <position position="75"/>
    </location>
    <ligand>
        <name>thiamine diphosphate</name>
        <dbReference type="ChEBI" id="CHEBI:58937"/>
    </ligand>
</feature>
<dbReference type="InterPro" id="IPR055152">
    <property type="entry name" value="Transketolase-like_C_2"/>
</dbReference>
<gene>
    <name evidence="20" type="ORF">IT41_03520</name>
    <name evidence="21" type="ORF">SAMN04487972_10448</name>
</gene>
<feature type="binding site" evidence="14">
    <location>
        <position position="361"/>
    </location>
    <ligand>
        <name>substrate</name>
    </ligand>
</feature>
<keyword evidence="7 16" id="KW-0479">Metal-binding</keyword>
<dbReference type="RefSeq" id="WP_036738774.1">
    <property type="nucleotide sequence ID" value="NZ_FOJO01000004.1"/>
</dbReference>
<evidence type="ECO:0000256" key="16">
    <source>
        <dbReference type="PIRSR" id="PIRSR605478-4"/>
    </source>
</evidence>
<evidence type="ECO:0000256" key="14">
    <source>
        <dbReference type="PIRSR" id="PIRSR605478-2"/>
    </source>
</evidence>
<dbReference type="GO" id="GO:0004802">
    <property type="term" value="F:transketolase activity"/>
    <property type="evidence" value="ECO:0007669"/>
    <property type="project" value="UniProtKB-UniRule"/>
</dbReference>
<dbReference type="GO" id="GO:0005829">
    <property type="term" value="C:cytosol"/>
    <property type="evidence" value="ECO:0007669"/>
    <property type="project" value="TreeGrafter"/>
</dbReference>
<evidence type="ECO:0000256" key="9">
    <source>
        <dbReference type="ARBA" id="ARBA00022842"/>
    </source>
</evidence>
<dbReference type="CDD" id="cd02012">
    <property type="entry name" value="TPP_TK"/>
    <property type="match status" value="1"/>
</dbReference>
<feature type="site" description="Important for catalytic activity" evidence="17">
    <location>
        <position position="35"/>
    </location>
</feature>
<keyword evidence="8 18" id="KW-0106">Calcium</keyword>
<comment type="catalytic activity">
    <reaction evidence="11 18">
        <text>D-sedoheptulose 7-phosphate + D-glyceraldehyde 3-phosphate = aldehydo-D-ribose 5-phosphate + D-xylulose 5-phosphate</text>
        <dbReference type="Rhea" id="RHEA:10508"/>
        <dbReference type="ChEBI" id="CHEBI:57483"/>
        <dbReference type="ChEBI" id="CHEBI:57737"/>
        <dbReference type="ChEBI" id="CHEBI:58273"/>
        <dbReference type="ChEBI" id="CHEBI:59776"/>
        <dbReference type="EC" id="2.2.1.1"/>
    </reaction>
</comment>
<dbReference type="GO" id="GO:0046872">
    <property type="term" value="F:metal ion binding"/>
    <property type="evidence" value="ECO:0007669"/>
    <property type="project" value="UniProtKB-KW"/>
</dbReference>
<comment type="cofactor">
    <cofactor evidence="18">
        <name>Mg(2+)</name>
        <dbReference type="ChEBI" id="CHEBI:18420"/>
    </cofactor>
    <cofactor evidence="18">
        <name>Ca(2+)</name>
        <dbReference type="ChEBI" id="CHEBI:29108"/>
    </cofactor>
    <cofactor evidence="18">
        <name>Mn(2+)</name>
        <dbReference type="ChEBI" id="CHEBI:29035"/>
    </cofactor>
    <cofactor evidence="18">
        <name>Co(2+)</name>
        <dbReference type="ChEBI" id="CHEBI:48828"/>
    </cofactor>
    <text evidence="18">Binds 1 Mg(2+) ion per subunit. Can also utilize other divalent metal cations, such as Ca(2+), Mn(2+) and Co(2+).</text>
</comment>
<comment type="function">
    <text evidence="18">Catalyzes the transfer of a two-carbon ketol group from a ketose donor to an aldose acceptor, via a covalent intermediate with the cofactor thiamine pyrophosphate.</text>
</comment>
<keyword evidence="9 16" id="KW-0460">Magnesium</keyword>
<dbReference type="Gene3D" id="3.40.50.920">
    <property type="match status" value="1"/>
</dbReference>
<dbReference type="FunFam" id="3.40.50.970:FF:000003">
    <property type="entry name" value="Transketolase"/>
    <property type="match status" value="1"/>
</dbReference>
<evidence type="ECO:0000256" key="11">
    <source>
        <dbReference type="ARBA" id="ARBA00049473"/>
    </source>
</evidence>
<dbReference type="eggNOG" id="COG0021">
    <property type="taxonomic scope" value="Bacteria"/>
</dbReference>
<dbReference type="FunFam" id="3.40.50.970:FF:000004">
    <property type="entry name" value="Transketolase"/>
    <property type="match status" value="1"/>
</dbReference>
<dbReference type="InterPro" id="IPR009014">
    <property type="entry name" value="Transketo_C/PFOR_II"/>
</dbReference>
<comment type="subunit">
    <text evidence="4 18">Homodimer.</text>
</comment>
<feature type="binding site" evidence="15">
    <location>
        <begin position="124"/>
        <end position="126"/>
    </location>
    <ligand>
        <name>thiamine diphosphate</name>
        <dbReference type="ChEBI" id="CHEBI:58937"/>
    </ligand>
</feature>
<dbReference type="OrthoDB" id="8732661at2"/>
<feature type="site" description="Important for catalytic activity" evidence="17">
    <location>
        <position position="268"/>
    </location>
</feature>
<feature type="binding site" evidence="15">
    <location>
        <position position="268"/>
    </location>
    <ligand>
        <name>thiamine diphosphate</name>
        <dbReference type="ChEBI" id="CHEBI:58937"/>
    </ligand>
</feature>
<dbReference type="EMBL" id="JRKN01000003">
    <property type="protein sequence ID" value="KGJ06241.1"/>
    <property type="molecule type" value="Genomic_DNA"/>
</dbReference>
<evidence type="ECO:0000256" key="17">
    <source>
        <dbReference type="PIRSR" id="PIRSR605478-5"/>
    </source>
</evidence>
<comment type="pathway">
    <text evidence="1">Carbohydrate degradation; pentose phosphate pathway.</text>
</comment>
<evidence type="ECO:0000256" key="3">
    <source>
        <dbReference type="ARBA" id="ARBA00007131"/>
    </source>
</evidence>
<dbReference type="EMBL" id="FOJO01000004">
    <property type="protein sequence ID" value="SFA45545.1"/>
    <property type="molecule type" value="Genomic_DNA"/>
</dbReference>
<keyword evidence="22" id="KW-1185">Reference proteome</keyword>
<keyword evidence="6 18" id="KW-0808">Transferase</keyword>
<accession>A0A099F7J6</accession>
<feature type="binding site" evidence="16">
    <location>
        <position position="162"/>
    </location>
    <ligand>
        <name>Mg(2+)</name>
        <dbReference type="ChEBI" id="CHEBI:18420"/>
    </ligand>
</feature>
<evidence type="ECO:0000256" key="6">
    <source>
        <dbReference type="ARBA" id="ARBA00022679"/>
    </source>
</evidence>
<evidence type="ECO:0000256" key="15">
    <source>
        <dbReference type="PIRSR" id="PIRSR605478-3"/>
    </source>
</evidence>
<dbReference type="InterPro" id="IPR005475">
    <property type="entry name" value="Transketolase-like_Pyr-bd"/>
</dbReference>
<keyword evidence="10 15" id="KW-0786">Thiamine pyrophosphate</keyword>
<dbReference type="Pfam" id="PF22613">
    <property type="entry name" value="Transketolase_C_1"/>
    <property type="match status" value="1"/>
</dbReference>
<dbReference type="InterPro" id="IPR005474">
    <property type="entry name" value="Transketolase_N"/>
</dbReference>
<dbReference type="PANTHER" id="PTHR43522:SF2">
    <property type="entry name" value="TRANSKETOLASE 1-RELATED"/>
    <property type="match status" value="1"/>
</dbReference>
<feature type="binding site" evidence="14">
    <location>
        <position position="35"/>
    </location>
    <ligand>
        <name>substrate</name>
    </ligand>
</feature>
<evidence type="ECO:0000313" key="23">
    <source>
        <dbReference type="Proteomes" id="UP000182312"/>
    </source>
</evidence>
<reference evidence="20 22" key="1">
    <citation type="submission" date="2014-09" db="EMBL/GenBank/DDBJ databases">
        <authorList>
            <person name="McGinnis J.M."/>
            <person name="Wolfgang W.J."/>
        </authorList>
    </citation>
    <scope>NUCLEOTIDE SEQUENCE [LARGE SCALE GENOMIC DNA]</scope>
    <source>
        <strain evidence="20 22">JCM 14014</strain>
    </source>
</reference>
<dbReference type="PROSITE" id="PS00802">
    <property type="entry name" value="TRANSKETOLASE_2"/>
    <property type="match status" value="1"/>
</dbReference>
<dbReference type="SUPFAM" id="SSF52518">
    <property type="entry name" value="Thiamin diphosphate-binding fold (THDP-binding)"/>
    <property type="match status" value="2"/>
</dbReference>
<dbReference type="InterPro" id="IPR020826">
    <property type="entry name" value="Transketolase_BS"/>
</dbReference>
<comment type="cofactor">
    <cofactor evidence="16">
        <name>Mg(2+)</name>
        <dbReference type="ChEBI" id="CHEBI:18420"/>
    </cofactor>
    <text evidence="16">Binds 1 Mg(2+) ion per subunit. Can also utilize other divalent metal cations, such as Ca(2+), Mn(2+) and Co(2+).</text>
</comment>
<dbReference type="Pfam" id="PF00456">
    <property type="entry name" value="Transketolase_N"/>
    <property type="match status" value="1"/>
</dbReference>
<name>A0A099F7J6_9RHOB</name>
<dbReference type="Proteomes" id="UP000029846">
    <property type="component" value="Unassembled WGS sequence"/>
</dbReference>
<dbReference type="CDD" id="cd07033">
    <property type="entry name" value="TPP_PYR_DXS_TK_like"/>
    <property type="match status" value="1"/>
</dbReference>
<dbReference type="PROSITE" id="PS00801">
    <property type="entry name" value="TRANSKETOLASE_1"/>
    <property type="match status" value="1"/>
</dbReference>
<feature type="binding site" evidence="15">
    <location>
        <position position="192"/>
    </location>
    <ligand>
        <name>thiamine diphosphate</name>
        <dbReference type="ChEBI" id="CHEBI:58937"/>
    </ligand>
</feature>
<feature type="binding site" evidence="14">
    <location>
        <position position="268"/>
    </location>
    <ligand>
        <name>substrate</name>
    </ligand>
</feature>
<evidence type="ECO:0000256" key="1">
    <source>
        <dbReference type="ARBA" id="ARBA00004959"/>
    </source>
</evidence>
<evidence type="ECO:0000256" key="13">
    <source>
        <dbReference type="PIRSR" id="PIRSR605478-1"/>
    </source>
</evidence>
<dbReference type="SMART" id="SM00861">
    <property type="entry name" value="Transket_pyr"/>
    <property type="match status" value="1"/>
</dbReference>
<comment type="similarity">
    <text evidence="3 18">Belongs to the transketolase family.</text>
</comment>
<feature type="binding site" evidence="16">
    <location>
        <position position="192"/>
    </location>
    <ligand>
        <name>Mg(2+)</name>
        <dbReference type="ChEBI" id="CHEBI:18420"/>
    </ligand>
</feature>
<evidence type="ECO:0000256" key="7">
    <source>
        <dbReference type="ARBA" id="ARBA00022723"/>
    </source>
</evidence>
<evidence type="ECO:0000256" key="12">
    <source>
        <dbReference type="NCBIfam" id="TIGR00232"/>
    </source>
</evidence>
<evidence type="ECO:0000256" key="2">
    <source>
        <dbReference type="ARBA" id="ARBA00005215"/>
    </source>
</evidence>
<evidence type="ECO:0000256" key="10">
    <source>
        <dbReference type="ARBA" id="ARBA00023052"/>
    </source>
</evidence>
<feature type="binding site" evidence="15">
    <location>
        <position position="163"/>
    </location>
    <ligand>
        <name>thiamine diphosphate</name>
        <dbReference type="ChEBI" id="CHEBI:58937"/>
    </ligand>
</feature>
<comment type="cofactor">
    <cofactor evidence="15">
        <name>thiamine diphosphate</name>
        <dbReference type="ChEBI" id="CHEBI:58937"/>
    </cofactor>
    <text evidence="15">Binds 1 thiamine pyrophosphate per subunit. During the reaction, the substrate forms a covalent intermediate with the cofactor.</text>
</comment>
<feature type="binding site" evidence="15">
    <location>
        <position position="441"/>
    </location>
    <ligand>
        <name>thiamine diphosphate</name>
        <dbReference type="ChEBI" id="CHEBI:58937"/>
    </ligand>
</feature>
<feature type="active site" description="Proton donor" evidence="13">
    <location>
        <position position="415"/>
    </location>
</feature>
<dbReference type="Gene3D" id="3.40.50.970">
    <property type="match status" value="2"/>
</dbReference>
<comment type="pathway">
    <text evidence="2">Carbohydrate biosynthesis; Calvin cycle.</text>
</comment>
<feature type="binding site" evidence="16">
    <location>
        <position position="194"/>
    </location>
    <ligand>
        <name>Mg(2+)</name>
        <dbReference type="ChEBI" id="CHEBI:18420"/>
    </ligand>
</feature>
<dbReference type="InterPro" id="IPR005478">
    <property type="entry name" value="Transketolase_bac-like"/>
</dbReference>
<feature type="binding site" evidence="14">
    <location>
        <position position="477"/>
    </location>
    <ligand>
        <name>substrate</name>
    </ligand>
</feature>
<dbReference type="EC" id="2.2.1.1" evidence="5 12"/>
<dbReference type="InterPro" id="IPR029061">
    <property type="entry name" value="THDP-binding"/>
</dbReference>
<protein>
    <recommendedName>
        <fullName evidence="5 12">Transketolase</fullName>
        <ecNumber evidence="5 12">2.2.1.1</ecNumber>
    </recommendedName>
</protein>
<feature type="domain" description="Transketolase-like pyrimidine-binding" evidence="19">
    <location>
        <begin position="358"/>
        <end position="529"/>
    </location>
</feature>
<feature type="binding site" evidence="14">
    <location>
        <position position="524"/>
    </location>
    <ligand>
        <name>substrate</name>
    </ligand>
</feature>
<dbReference type="InterPro" id="IPR049557">
    <property type="entry name" value="Transketolase_CS"/>
</dbReference>
<organism evidence="20 22">
    <name type="scientific">Paracoccus halophilus</name>
    <dbReference type="NCBI Taxonomy" id="376733"/>
    <lineage>
        <taxon>Bacteria</taxon>
        <taxon>Pseudomonadati</taxon>
        <taxon>Pseudomonadota</taxon>
        <taxon>Alphaproteobacteria</taxon>
        <taxon>Rhodobacterales</taxon>
        <taxon>Paracoccaceae</taxon>
        <taxon>Paracoccus</taxon>
    </lineage>
</organism>
<evidence type="ECO:0000256" key="4">
    <source>
        <dbReference type="ARBA" id="ARBA00011738"/>
    </source>
</evidence>
<evidence type="ECO:0000313" key="21">
    <source>
        <dbReference type="EMBL" id="SFA45545.1"/>
    </source>
</evidence>
<evidence type="ECO:0000256" key="5">
    <source>
        <dbReference type="ARBA" id="ARBA00013152"/>
    </source>
</evidence>
<evidence type="ECO:0000256" key="8">
    <source>
        <dbReference type="ARBA" id="ARBA00022837"/>
    </source>
</evidence>
<evidence type="ECO:0000313" key="20">
    <source>
        <dbReference type="EMBL" id="KGJ06241.1"/>
    </source>
</evidence>
<proteinExistence type="inferred from homology"/>
<dbReference type="STRING" id="376733.SAMN04487972_10448"/>
<dbReference type="PANTHER" id="PTHR43522">
    <property type="entry name" value="TRANSKETOLASE"/>
    <property type="match status" value="1"/>
</dbReference>
<reference evidence="20 22" key="2">
    <citation type="submission" date="2014-10" db="EMBL/GenBank/DDBJ databases">
        <title>Paracoccus sanguinis sp. nov., isolated from clinical specimens of New York State patients.</title>
        <authorList>
            <person name="Mingle L.A."/>
            <person name="Cole J.A."/>
            <person name="Lapierre P."/>
            <person name="Musser K.A."/>
        </authorList>
    </citation>
    <scope>NUCLEOTIDE SEQUENCE [LARGE SCALE GENOMIC DNA]</scope>
    <source>
        <strain evidence="20 22">JCM 14014</strain>
    </source>
</reference>